<feature type="non-terminal residue" evidence="2">
    <location>
        <position position="1"/>
    </location>
</feature>
<reference evidence="2" key="1">
    <citation type="submission" date="2015-12" db="EMBL/GenBank/DDBJ databases">
        <title>De novo transcriptome assembly of four potential Pierce s Disease insect vectors from Arizona vineyards.</title>
        <authorList>
            <person name="Tassone E.E."/>
        </authorList>
    </citation>
    <scope>NUCLEOTIDE SEQUENCE</scope>
</reference>
<dbReference type="AlphaFoldDB" id="A0A1B6DZ20"/>
<name>A0A1B6DZ20_9HEMI</name>
<proteinExistence type="predicted"/>
<gene>
    <name evidence="2" type="ORF">g.45281</name>
</gene>
<feature type="region of interest" description="Disordered" evidence="1">
    <location>
        <begin position="134"/>
        <end position="156"/>
    </location>
</feature>
<dbReference type="EMBL" id="GEDC01006368">
    <property type="protein sequence ID" value="JAS30930.1"/>
    <property type="molecule type" value="Transcribed_RNA"/>
</dbReference>
<evidence type="ECO:0000256" key="1">
    <source>
        <dbReference type="SAM" id="MobiDB-lite"/>
    </source>
</evidence>
<organism evidence="2">
    <name type="scientific">Clastoptera arizonana</name>
    <name type="common">Arizona spittle bug</name>
    <dbReference type="NCBI Taxonomy" id="38151"/>
    <lineage>
        <taxon>Eukaryota</taxon>
        <taxon>Metazoa</taxon>
        <taxon>Ecdysozoa</taxon>
        <taxon>Arthropoda</taxon>
        <taxon>Hexapoda</taxon>
        <taxon>Insecta</taxon>
        <taxon>Pterygota</taxon>
        <taxon>Neoptera</taxon>
        <taxon>Paraneoptera</taxon>
        <taxon>Hemiptera</taxon>
        <taxon>Auchenorrhyncha</taxon>
        <taxon>Cercopoidea</taxon>
        <taxon>Clastopteridae</taxon>
        <taxon>Clastoptera</taxon>
    </lineage>
</organism>
<protein>
    <submittedName>
        <fullName evidence="2">Uncharacterized protein</fullName>
    </submittedName>
</protein>
<evidence type="ECO:0000313" key="2">
    <source>
        <dbReference type="EMBL" id="JAS30930.1"/>
    </source>
</evidence>
<feature type="compositionally biased region" description="Low complexity" evidence="1">
    <location>
        <begin position="134"/>
        <end position="155"/>
    </location>
</feature>
<feature type="non-terminal residue" evidence="2">
    <location>
        <position position="207"/>
    </location>
</feature>
<accession>A0A1B6DZ20</accession>
<sequence length="207" mass="23053">LLHYMDSKYNNRVRTQYIPLQGNYYNYRPQRPPYTMLVPPPPGKPQIFPQTTSPTEYVPYTDSTTWDVGKTQMATLAAASSSSPVTMETTTTPLPLTTSVNVHNEISPVIEIKKNKESAASFLQLLLQNEMATTQPTTSTQPTITTTTSQSSLTTDPLFSHYKQPVEPLRGPMYLIIQGHSKVKKYGASKLDKISGIPIQDNNDVSE</sequence>